<dbReference type="RefSeq" id="WP_091549545.1">
    <property type="nucleotide sequence ID" value="NZ_FONY01000081.1"/>
</dbReference>
<evidence type="ECO:0000256" key="1">
    <source>
        <dbReference type="SAM" id="Phobius"/>
    </source>
</evidence>
<keyword evidence="1" id="KW-0472">Membrane</keyword>
<sequence>MKKYLILGYYLVFTYLMSFCSLKKEIIKTINLNNERSGYTTQWRNSTIKQLEIKNLLNKYDTLILIEHIYYGSTLSYFCSVYADSFIVYFEAEDTYPVGKNYRIKKTSKKQGKVGSNDFYMYIIQHIKKNNINHILEQGKVDHNNPSQDIVINILQRKNKLLTIQTYEINPFTPIEEIERRKKWMRN</sequence>
<reference evidence="2 3" key="1">
    <citation type="submission" date="2016-10" db="EMBL/GenBank/DDBJ databases">
        <authorList>
            <person name="de Groot N.N."/>
        </authorList>
    </citation>
    <scope>NUCLEOTIDE SEQUENCE [LARGE SCALE GENOMIC DNA]</scope>
    <source>
        <strain>GEY</strain>
        <strain evidence="3">DSM 9560</strain>
    </source>
</reference>
<accession>A0A1I2K7B4</accession>
<dbReference type="EMBL" id="FONY01000081">
    <property type="protein sequence ID" value="SFF61077.1"/>
    <property type="molecule type" value="Genomic_DNA"/>
</dbReference>
<proteinExistence type="predicted"/>
<organism evidence="2 3">
    <name type="scientific">Thermoflexibacter ruber</name>
    <dbReference type="NCBI Taxonomy" id="1003"/>
    <lineage>
        <taxon>Bacteria</taxon>
        <taxon>Pseudomonadati</taxon>
        <taxon>Bacteroidota</taxon>
        <taxon>Cytophagia</taxon>
        <taxon>Cytophagales</taxon>
        <taxon>Thermoflexibacteraceae</taxon>
        <taxon>Thermoflexibacter</taxon>
    </lineage>
</organism>
<dbReference type="STRING" id="1003.SAMN04488541_10817"/>
<feature type="transmembrane region" description="Helical" evidence="1">
    <location>
        <begin position="6"/>
        <end position="22"/>
    </location>
</feature>
<gene>
    <name evidence="2" type="ORF">SAMN04488541_10817</name>
</gene>
<dbReference type="Proteomes" id="UP000199513">
    <property type="component" value="Unassembled WGS sequence"/>
</dbReference>
<keyword evidence="1" id="KW-0812">Transmembrane</keyword>
<dbReference type="AlphaFoldDB" id="A0A1I2K7B4"/>
<name>A0A1I2K7B4_9BACT</name>
<protein>
    <submittedName>
        <fullName evidence="2">Uncharacterized protein</fullName>
    </submittedName>
</protein>
<evidence type="ECO:0000313" key="3">
    <source>
        <dbReference type="Proteomes" id="UP000199513"/>
    </source>
</evidence>
<keyword evidence="3" id="KW-1185">Reference proteome</keyword>
<evidence type="ECO:0000313" key="2">
    <source>
        <dbReference type="EMBL" id="SFF61077.1"/>
    </source>
</evidence>
<keyword evidence="1" id="KW-1133">Transmembrane helix</keyword>